<feature type="domain" description="Peptidase S24/S26A/S26B/S26C" evidence="1">
    <location>
        <begin position="79"/>
        <end position="196"/>
    </location>
</feature>
<evidence type="ECO:0000313" key="3">
    <source>
        <dbReference type="EMBL" id="MBM6920821.1"/>
    </source>
</evidence>
<dbReference type="InterPro" id="IPR036388">
    <property type="entry name" value="WH-like_DNA-bd_sf"/>
</dbReference>
<dbReference type="Proteomes" id="UP000774750">
    <property type="component" value="Unassembled WGS sequence"/>
</dbReference>
<gene>
    <name evidence="3" type="ORF">H6A12_06615</name>
</gene>
<dbReference type="InterPro" id="IPR036390">
    <property type="entry name" value="WH_DNA-bd_sf"/>
</dbReference>
<dbReference type="Pfam" id="PF00717">
    <property type="entry name" value="Peptidase_S24"/>
    <property type="match status" value="1"/>
</dbReference>
<organism evidence="3 4">
    <name type="scientific">Merdimmobilis hominis</name>
    <dbReference type="NCBI Taxonomy" id="2897707"/>
    <lineage>
        <taxon>Bacteria</taxon>
        <taxon>Bacillati</taxon>
        <taxon>Bacillota</taxon>
        <taxon>Clostridia</taxon>
        <taxon>Eubacteriales</taxon>
        <taxon>Oscillospiraceae</taxon>
        <taxon>Merdimmobilis</taxon>
    </lineage>
</organism>
<name>A0A938X5Z0_9FIRM</name>
<evidence type="ECO:0000259" key="1">
    <source>
        <dbReference type="Pfam" id="PF00717"/>
    </source>
</evidence>
<dbReference type="InterPro" id="IPR005471">
    <property type="entry name" value="Tscrpt_reg_IclR_N"/>
</dbReference>
<dbReference type="InterPro" id="IPR036286">
    <property type="entry name" value="LexA/Signal_pep-like_sf"/>
</dbReference>
<dbReference type="GO" id="GO:0003677">
    <property type="term" value="F:DNA binding"/>
    <property type="evidence" value="ECO:0007669"/>
    <property type="project" value="InterPro"/>
</dbReference>
<dbReference type="Gene3D" id="1.10.10.10">
    <property type="entry name" value="Winged helix-like DNA-binding domain superfamily/Winged helix DNA-binding domain"/>
    <property type="match status" value="1"/>
</dbReference>
<dbReference type="InterPro" id="IPR050077">
    <property type="entry name" value="LexA_repressor"/>
</dbReference>
<reference evidence="3" key="1">
    <citation type="submission" date="2020-08" db="EMBL/GenBank/DDBJ databases">
        <authorList>
            <person name="Cejkova D."/>
            <person name="Kubasova T."/>
            <person name="Jahodarova E."/>
            <person name="Rychlik I."/>
        </authorList>
    </citation>
    <scope>NUCLEOTIDE SEQUENCE</scope>
    <source>
        <strain evidence="3">An559</strain>
    </source>
</reference>
<dbReference type="InterPro" id="IPR015927">
    <property type="entry name" value="Peptidase_S24_S26A/B/C"/>
</dbReference>
<reference evidence="3" key="2">
    <citation type="journal article" date="2021" name="Sci. Rep.">
        <title>The distribution of antibiotic resistance genes in chicken gut microbiota commensals.</title>
        <authorList>
            <person name="Juricova H."/>
            <person name="Matiasovicova J."/>
            <person name="Kubasova T."/>
            <person name="Cejkova D."/>
            <person name="Rychlik I."/>
        </authorList>
    </citation>
    <scope>NUCLEOTIDE SEQUENCE</scope>
    <source>
        <strain evidence="3">An559</strain>
    </source>
</reference>
<protein>
    <submittedName>
        <fullName evidence="3">Helix-turn-helix domain-containing protein</fullName>
    </submittedName>
</protein>
<accession>A0A938X5Z0</accession>
<evidence type="ECO:0000313" key="4">
    <source>
        <dbReference type="Proteomes" id="UP000774750"/>
    </source>
</evidence>
<proteinExistence type="predicted"/>
<dbReference type="SUPFAM" id="SSF51306">
    <property type="entry name" value="LexA/Signal peptidase"/>
    <property type="match status" value="1"/>
</dbReference>
<dbReference type="AlphaFoldDB" id="A0A938X5Z0"/>
<keyword evidence="4" id="KW-1185">Reference proteome</keyword>
<dbReference type="Pfam" id="PF09339">
    <property type="entry name" value="HTH_IclR"/>
    <property type="match status" value="1"/>
</dbReference>
<evidence type="ECO:0000259" key="2">
    <source>
        <dbReference type="Pfam" id="PF09339"/>
    </source>
</evidence>
<dbReference type="EMBL" id="JACJKY010000008">
    <property type="protein sequence ID" value="MBM6920821.1"/>
    <property type="molecule type" value="Genomic_DNA"/>
</dbReference>
<dbReference type="Gene3D" id="2.10.109.10">
    <property type="entry name" value="Umud Fragment, subunit A"/>
    <property type="match status" value="1"/>
</dbReference>
<dbReference type="GO" id="GO:0006355">
    <property type="term" value="P:regulation of DNA-templated transcription"/>
    <property type="evidence" value="ECO:0007669"/>
    <property type="project" value="InterPro"/>
</dbReference>
<dbReference type="SUPFAM" id="SSF46785">
    <property type="entry name" value="Winged helix' DNA-binding domain"/>
    <property type="match status" value="1"/>
</dbReference>
<feature type="domain" description="HTH iclR-type" evidence="2">
    <location>
        <begin position="27"/>
        <end position="60"/>
    </location>
</feature>
<dbReference type="InterPro" id="IPR039418">
    <property type="entry name" value="LexA-like"/>
</dbReference>
<comment type="caution">
    <text evidence="3">The sequence shown here is derived from an EMBL/GenBank/DDBJ whole genome shotgun (WGS) entry which is preliminary data.</text>
</comment>
<dbReference type="PANTHER" id="PTHR33516">
    <property type="entry name" value="LEXA REPRESSOR"/>
    <property type="match status" value="1"/>
</dbReference>
<dbReference type="PANTHER" id="PTHR33516:SF2">
    <property type="entry name" value="LEXA REPRESSOR-RELATED"/>
    <property type="match status" value="1"/>
</dbReference>
<sequence length="204" mass="22885">MRSKNPELMKEICTYVSDYYRIKRSSPSVSEIAKGVGIAKTTAYRYLVEMNEQGMISYDGHTIETPQIDKCVTGYFSAPIVGSIHCGDPETEEEHVEEYVTLPESIFGKGEFYILRASGDSMVDAGIEDKDLVVIKKQSTASVGDIVVALDEDNQNTLKTFDGIDDESGYAILKYENRRKYRNKVIRVRELIVQGVAKHVIKAL</sequence>
<dbReference type="CDD" id="cd06529">
    <property type="entry name" value="S24_LexA-like"/>
    <property type="match status" value="1"/>
</dbReference>